<evidence type="ECO:0000313" key="2">
    <source>
        <dbReference type="Proteomes" id="UP000295361"/>
    </source>
</evidence>
<dbReference type="RefSeq" id="WP_243748241.1">
    <property type="nucleotide sequence ID" value="NZ_SNXS01000002.1"/>
</dbReference>
<gene>
    <name evidence="1" type="ORF">DES47_102811</name>
</gene>
<accession>A0A4R6QS37</accession>
<proteinExistence type="predicted"/>
<dbReference type="Pfam" id="PF11136">
    <property type="entry name" value="DUF2889"/>
    <property type="match status" value="1"/>
</dbReference>
<dbReference type="InterPro" id="IPR021312">
    <property type="entry name" value="DUF2889"/>
</dbReference>
<dbReference type="AlphaFoldDB" id="A0A4R6QS37"/>
<evidence type="ECO:0000313" key="1">
    <source>
        <dbReference type="EMBL" id="TDP73065.1"/>
    </source>
</evidence>
<sequence length="187" mass="20600">MHRRSIDVHVYARDDGLWEVDAHLSDTKTHDVTLAQGVRLAGEPVHDMLLRLVVDTQLTIREAGAETRRMPYPGRCDDHGDAYARLVGLNLLKGFRHAVKERLGGVQGCTHLTEMSQVLPTAVMQAFAGVVLDTREGPGGDVPPFQLDRCHALRRDGEAVKTYYPRWYRAPSSTLAAATADGTSNLS</sequence>
<name>A0A4R6QS37_9BURK</name>
<organism evidence="1 2">
    <name type="scientific">Roseateles toxinivorans</name>
    <dbReference type="NCBI Taxonomy" id="270368"/>
    <lineage>
        <taxon>Bacteria</taxon>
        <taxon>Pseudomonadati</taxon>
        <taxon>Pseudomonadota</taxon>
        <taxon>Betaproteobacteria</taxon>
        <taxon>Burkholderiales</taxon>
        <taxon>Sphaerotilaceae</taxon>
        <taxon>Roseateles</taxon>
    </lineage>
</organism>
<dbReference type="InParanoid" id="A0A4R6QS37"/>
<reference evidence="1 2" key="1">
    <citation type="submission" date="2019-03" db="EMBL/GenBank/DDBJ databases">
        <title>Genomic Encyclopedia of Type Strains, Phase IV (KMG-IV): sequencing the most valuable type-strain genomes for metagenomic binning, comparative biology and taxonomic classification.</title>
        <authorList>
            <person name="Goeker M."/>
        </authorList>
    </citation>
    <scope>NUCLEOTIDE SEQUENCE [LARGE SCALE GENOMIC DNA]</scope>
    <source>
        <strain evidence="1 2">DSM 16998</strain>
    </source>
</reference>
<dbReference type="Proteomes" id="UP000295361">
    <property type="component" value="Unassembled WGS sequence"/>
</dbReference>
<dbReference type="EMBL" id="SNXS01000002">
    <property type="protein sequence ID" value="TDP73065.1"/>
    <property type="molecule type" value="Genomic_DNA"/>
</dbReference>
<protein>
    <submittedName>
        <fullName evidence="1">DUF2889 family protein</fullName>
    </submittedName>
</protein>
<keyword evidence="2" id="KW-1185">Reference proteome</keyword>
<comment type="caution">
    <text evidence="1">The sequence shown here is derived from an EMBL/GenBank/DDBJ whole genome shotgun (WGS) entry which is preliminary data.</text>
</comment>